<reference evidence="2 3" key="1">
    <citation type="submission" date="2023-01" db="EMBL/GenBank/DDBJ databases">
        <title>Analysis of 21 Apiospora genomes using comparative genomics revels a genus with tremendous synthesis potential of carbohydrate active enzymes and secondary metabolites.</title>
        <authorList>
            <person name="Sorensen T."/>
        </authorList>
    </citation>
    <scope>NUCLEOTIDE SEQUENCE [LARGE SCALE GENOMIC DNA]</scope>
    <source>
        <strain evidence="2 3">CBS 135458</strain>
    </source>
</reference>
<comment type="caution">
    <text evidence="2">The sequence shown here is derived from an EMBL/GenBank/DDBJ whole genome shotgun (WGS) entry which is preliminary data.</text>
</comment>
<name>A0ABR1WSZ9_9PEZI</name>
<organism evidence="2 3">
    <name type="scientific">Apiospora phragmitis</name>
    <dbReference type="NCBI Taxonomy" id="2905665"/>
    <lineage>
        <taxon>Eukaryota</taxon>
        <taxon>Fungi</taxon>
        <taxon>Dikarya</taxon>
        <taxon>Ascomycota</taxon>
        <taxon>Pezizomycotina</taxon>
        <taxon>Sordariomycetes</taxon>
        <taxon>Xylariomycetidae</taxon>
        <taxon>Amphisphaeriales</taxon>
        <taxon>Apiosporaceae</taxon>
        <taxon>Apiospora</taxon>
    </lineage>
</organism>
<gene>
    <name evidence="2" type="ORF">PG994_001226</name>
</gene>
<dbReference type="RefSeq" id="XP_066720776.1">
    <property type="nucleotide sequence ID" value="XM_066852635.1"/>
</dbReference>
<keyword evidence="3" id="KW-1185">Reference proteome</keyword>
<sequence length="119" mass="13126">MCLVYLEQSVQTKQYNRWELGHEAWDGVQDGSSIHVQGVSSIHLENGNGGEQHTNDDLSIDTSLNPKIEDDEECPRVLAASPPEREVSIKVNTYYNGTSYPTQDQTLDVGPAVETSHPG</sequence>
<dbReference type="GeneID" id="92085698"/>
<protein>
    <submittedName>
        <fullName evidence="2">Uncharacterized protein</fullName>
    </submittedName>
</protein>
<feature type="region of interest" description="Disordered" evidence="1">
    <location>
        <begin position="98"/>
        <end position="119"/>
    </location>
</feature>
<evidence type="ECO:0000313" key="2">
    <source>
        <dbReference type="EMBL" id="KAK8086252.1"/>
    </source>
</evidence>
<accession>A0ABR1WSZ9</accession>
<dbReference type="EMBL" id="JAQQWL010000002">
    <property type="protein sequence ID" value="KAK8086252.1"/>
    <property type="molecule type" value="Genomic_DNA"/>
</dbReference>
<dbReference type="Proteomes" id="UP001480595">
    <property type="component" value="Unassembled WGS sequence"/>
</dbReference>
<evidence type="ECO:0000256" key="1">
    <source>
        <dbReference type="SAM" id="MobiDB-lite"/>
    </source>
</evidence>
<proteinExistence type="predicted"/>
<evidence type="ECO:0000313" key="3">
    <source>
        <dbReference type="Proteomes" id="UP001480595"/>
    </source>
</evidence>